<dbReference type="InterPro" id="IPR027268">
    <property type="entry name" value="Peptidase_M4/M1_CTD_sf"/>
</dbReference>
<dbReference type="Pfam" id="PF02128">
    <property type="entry name" value="Peptidase_M36"/>
    <property type="match status" value="1"/>
</dbReference>
<evidence type="ECO:0000313" key="11">
    <source>
        <dbReference type="EMBL" id="SJM89373.1"/>
    </source>
</evidence>
<dbReference type="InterPro" id="IPR001842">
    <property type="entry name" value="Peptidase_M36"/>
</dbReference>
<evidence type="ECO:0000256" key="10">
    <source>
        <dbReference type="ARBA" id="ARBA00023145"/>
    </source>
</evidence>
<evidence type="ECO:0000256" key="4">
    <source>
        <dbReference type="ARBA" id="ARBA00022525"/>
    </source>
</evidence>
<dbReference type="RefSeq" id="WP_087142104.1">
    <property type="nucleotide sequence ID" value="NZ_FUKI01000013.1"/>
</dbReference>
<keyword evidence="5" id="KW-0645">Protease</keyword>
<dbReference type="GO" id="GO:0008270">
    <property type="term" value="F:zinc ion binding"/>
    <property type="evidence" value="ECO:0007669"/>
    <property type="project" value="InterPro"/>
</dbReference>
<sequence length="649" mass="71114">MRLSVDTRNFDTNRATTARMNELSQVADSLSEETPILRVIALNSFTGTPNSVLLNDGPGTEEPLIEQALTFVAQTSAVFGFAPSEPVEFVPDPTIVTNSSKNKTVHLQQTYHGIPVFQMVRTVLFSPSNTVSGAVGDNVNLPSGIDIAPQINIIQAVIAAAQYVANPNETEVMIDGWGEPMIPIRVDVSDYTPQVLVAFPMPSQPTVLDKGPFADLISAHLVLFYQNPETRLGWYIRITLPDYQDQYEVIVSADRTESEILYCQSLMRTVLAEGNVYKENPSTTPRQMIPFPQNLNDYPVSQPTGLDPQFPRHWCNNDNCIGNNTIATLGNSSTTLQGIIQNGKVVFDPANSIGDDQKILNIFYFCNYMHDFFYMLGFDEAAGNFQEVNYTGKGSAGDPVQALAHSGTVNGTANMSSPQDGRRPVMNMGLVASTGRHTAFDADVVFHEFTHGVTNRLVGGRMNSPMGLQQPQSRGMGEGWSDYFALTIQNFGKSVEKVVTGDWVLNNSNGIRGLKYDSNFPDHFGKIGAGRYNEEHNIGEIWCATLMEMNRKIGETLESKDLGHKIGWQIVIDGLKLSPSNPSFLDERDAIIKALDGLNISGILNGGDYIKIKKVVWTTFAKFGMGINADCIGASLNGIVADFNLPTDL</sequence>
<comment type="subcellular location">
    <subcellularLocation>
        <location evidence="2">Secreted</location>
    </subcellularLocation>
</comment>
<dbReference type="GO" id="GO:0004222">
    <property type="term" value="F:metalloendopeptidase activity"/>
    <property type="evidence" value="ECO:0007669"/>
    <property type="project" value="InterPro"/>
</dbReference>
<comment type="similarity">
    <text evidence="3">Belongs to the peptidase M36 family.</text>
</comment>
<evidence type="ECO:0000256" key="9">
    <source>
        <dbReference type="ARBA" id="ARBA00023049"/>
    </source>
</evidence>
<keyword evidence="9" id="KW-0482">Metalloprotease</keyword>
<evidence type="ECO:0000256" key="8">
    <source>
        <dbReference type="ARBA" id="ARBA00022833"/>
    </source>
</evidence>
<keyword evidence="10" id="KW-0865">Zymogen</keyword>
<dbReference type="Proteomes" id="UP000195667">
    <property type="component" value="Unassembled WGS sequence"/>
</dbReference>
<dbReference type="SUPFAM" id="SSF55486">
    <property type="entry name" value="Metalloproteases ('zincins'), catalytic domain"/>
    <property type="match status" value="1"/>
</dbReference>
<dbReference type="OrthoDB" id="614750at2"/>
<protein>
    <submittedName>
        <fullName evidence="11">Uncharacterized protein</fullName>
    </submittedName>
</protein>
<evidence type="ECO:0000256" key="2">
    <source>
        <dbReference type="ARBA" id="ARBA00004613"/>
    </source>
</evidence>
<evidence type="ECO:0000313" key="12">
    <source>
        <dbReference type="Proteomes" id="UP000195667"/>
    </source>
</evidence>
<gene>
    <name evidence="11" type="ORF">CRENPOLYSF1_110007</name>
</gene>
<keyword evidence="4" id="KW-0964">Secreted</keyword>
<dbReference type="InterPro" id="IPR050371">
    <property type="entry name" value="Fungal_virulence_M36"/>
</dbReference>
<evidence type="ECO:0000256" key="5">
    <source>
        <dbReference type="ARBA" id="ARBA00022670"/>
    </source>
</evidence>
<dbReference type="AlphaFoldDB" id="A0A1R4GZE5"/>
<dbReference type="GO" id="GO:0006508">
    <property type="term" value="P:proteolysis"/>
    <property type="evidence" value="ECO:0007669"/>
    <property type="project" value="UniProtKB-KW"/>
</dbReference>
<keyword evidence="6" id="KW-0479">Metal-binding</keyword>
<dbReference type="EMBL" id="FUKI01000013">
    <property type="protein sequence ID" value="SJM89373.1"/>
    <property type="molecule type" value="Genomic_DNA"/>
</dbReference>
<dbReference type="Gene3D" id="3.10.170.10">
    <property type="match status" value="1"/>
</dbReference>
<keyword evidence="8" id="KW-0862">Zinc</keyword>
<keyword evidence="7" id="KW-0378">Hydrolase</keyword>
<name>A0A1R4GZE5_9GAMM</name>
<evidence type="ECO:0000256" key="6">
    <source>
        <dbReference type="ARBA" id="ARBA00022723"/>
    </source>
</evidence>
<dbReference type="Gene3D" id="1.10.390.10">
    <property type="entry name" value="Neutral Protease Domain 2"/>
    <property type="match status" value="1"/>
</dbReference>
<dbReference type="PANTHER" id="PTHR33478:SF1">
    <property type="entry name" value="EXTRACELLULAR METALLOPROTEINASE MEP"/>
    <property type="match status" value="1"/>
</dbReference>
<evidence type="ECO:0000256" key="3">
    <source>
        <dbReference type="ARBA" id="ARBA00006006"/>
    </source>
</evidence>
<dbReference type="PANTHER" id="PTHR33478">
    <property type="entry name" value="EXTRACELLULAR METALLOPROTEINASE MEP"/>
    <property type="match status" value="1"/>
</dbReference>
<comment type="cofactor">
    <cofactor evidence="1">
        <name>Zn(2+)</name>
        <dbReference type="ChEBI" id="CHEBI:29105"/>
    </cofactor>
</comment>
<proteinExistence type="inferred from homology"/>
<keyword evidence="12" id="KW-1185">Reference proteome</keyword>
<organism evidence="11 12">
    <name type="scientific">Crenothrix polyspora</name>
    <dbReference type="NCBI Taxonomy" id="360316"/>
    <lineage>
        <taxon>Bacteria</taxon>
        <taxon>Pseudomonadati</taxon>
        <taxon>Pseudomonadota</taxon>
        <taxon>Gammaproteobacteria</taxon>
        <taxon>Methylococcales</taxon>
        <taxon>Crenotrichaceae</taxon>
        <taxon>Crenothrix</taxon>
    </lineage>
</organism>
<accession>A0A1R4GZE5</accession>
<evidence type="ECO:0000256" key="7">
    <source>
        <dbReference type="ARBA" id="ARBA00022801"/>
    </source>
</evidence>
<evidence type="ECO:0000256" key="1">
    <source>
        <dbReference type="ARBA" id="ARBA00001947"/>
    </source>
</evidence>
<dbReference type="GO" id="GO:0005615">
    <property type="term" value="C:extracellular space"/>
    <property type="evidence" value="ECO:0007669"/>
    <property type="project" value="InterPro"/>
</dbReference>
<reference evidence="12" key="1">
    <citation type="submission" date="2017-02" db="EMBL/GenBank/DDBJ databases">
        <authorList>
            <person name="Daims H."/>
        </authorList>
    </citation>
    <scope>NUCLEOTIDE SEQUENCE [LARGE SCALE GENOMIC DNA]</scope>
</reference>